<dbReference type="GO" id="GO:0003677">
    <property type="term" value="F:DNA binding"/>
    <property type="evidence" value="ECO:0007669"/>
    <property type="project" value="InterPro"/>
</dbReference>
<dbReference type="GO" id="GO:0009307">
    <property type="term" value="P:DNA restriction-modification system"/>
    <property type="evidence" value="ECO:0007669"/>
    <property type="project" value="InterPro"/>
</dbReference>
<dbReference type="EMBL" id="UFSO01000003">
    <property type="protein sequence ID" value="SSY80063.1"/>
    <property type="molecule type" value="Genomic_DNA"/>
</dbReference>
<dbReference type="Proteomes" id="UP000254209">
    <property type="component" value="Unassembled WGS sequence"/>
</dbReference>
<keyword evidence="1" id="KW-0378">Hydrolase</keyword>
<name>A0A376BTE0_9NEIS</name>
<keyword evidence="1" id="KW-0255">Endonuclease</keyword>
<keyword evidence="1" id="KW-0540">Nuclease</keyword>
<dbReference type="REBASE" id="375841">
    <property type="entry name" value="Acr10283ORF1618P"/>
</dbReference>
<evidence type="ECO:0000313" key="2">
    <source>
        <dbReference type="Proteomes" id="UP000254209"/>
    </source>
</evidence>
<dbReference type="OrthoDB" id="9806692at2"/>
<sequence length="256" mass="29878">MAYHLDFISDEDLFNHVRETVQKYRFHMDLAKLNHNLIDPIKLTFDAGVYQKSFSNQALERILENEVLRQMDKSNTNHIGYFHQNIFRYIGANDGWIVPNQGFDVENHTRQIFVEMKNKHNTMNSSSSAKTYMRMQNKILQNGENTCYLVEIIAKRSQNIAWQCSLDGESVQHERIRRVSIDQFYEVVTGLPNAFAELCAVLPRVIGDVVEQENVVLIENTVLADLQQHGVNDILKNLYLLAFQKYQGFEQFEWAQ</sequence>
<organism evidence="1 2">
    <name type="scientific">Alysiella crassa</name>
    <dbReference type="NCBI Taxonomy" id="153491"/>
    <lineage>
        <taxon>Bacteria</taxon>
        <taxon>Pseudomonadati</taxon>
        <taxon>Pseudomonadota</taxon>
        <taxon>Betaproteobacteria</taxon>
        <taxon>Neisseriales</taxon>
        <taxon>Neisseriaceae</taxon>
        <taxon>Alysiella</taxon>
    </lineage>
</organism>
<dbReference type="Pfam" id="PF09553">
    <property type="entry name" value="RE_Eco47II"/>
    <property type="match status" value="1"/>
</dbReference>
<dbReference type="RefSeq" id="WP_034295501.1">
    <property type="nucleotide sequence ID" value="NZ_CP091519.2"/>
</dbReference>
<reference evidence="1 2" key="1">
    <citation type="submission" date="2018-06" db="EMBL/GenBank/DDBJ databases">
        <authorList>
            <consortium name="Pathogen Informatics"/>
            <person name="Doyle S."/>
        </authorList>
    </citation>
    <scope>NUCLEOTIDE SEQUENCE [LARGE SCALE GENOMIC DNA]</scope>
    <source>
        <strain evidence="1 2">NCTC10283</strain>
    </source>
</reference>
<dbReference type="InterPro" id="IPR019057">
    <property type="entry name" value="Restrct_endonuc_II_Eco47II"/>
</dbReference>
<dbReference type="GO" id="GO:0009036">
    <property type="term" value="F:type II site-specific deoxyribonuclease activity"/>
    <property type="evidence" value="ECO:0007669"/>
    <property type="project" value="InterPro"/>
</dbReference>
<evidence type="ECO:0000313" key="1">
    <source>
        <dbReference type="EMBL" id="SSY80063.1"/>
    </source>
</evidence>
<gene>
    <name evidence="1" type="ORF">NCTC10283_01617</name>
</gene>
<accession>A0A376BTE0</accession>
<proteinExistence type="predicted"/>
<protein>
    <submittedName>
        <fullName evidence="1">Eco47II restriction endonuclease</fullName>
    </submittedName>
</protein>
<dbReference type="AlphaFoldDB" id="A0A376BTE0"/>
<dbReference type="STRING" id="1120980.GCA_000745955_02470"/>
<keyword evidence="2" id="KW-1185">Reference proteome</keyword>